<accession>A0A9Q3E444</accession>
<evidence type="ECO:0000256" key="2">
    <source>
        <dbReference type="SAM" id="MobiDB-lite"/>
    </source>
</evidence>
<comment type="caution">
    <text evidence="3">The sequence shown here is derived from an EMBL/GenBank/DDBJ whole genome shotgun (WGS) entry which is preliminary data.</text>
</comment>
<evidence type="ECO:0000256" key="1">
    <source>
        <dbReference type="SAM" id="Coils"/>
    </source>
</evidence>
<reference evidence="3" key="1">
    <citation type="submission" date="2021-03" db="EMBL/GenBank/DDBJ databases">
        <title>Draft genome sequence of rust myrtle Austropuccinia psidii MF-1, a brazilian biotype.</title>
        <authorList>
            <person name="Quecine M.C."/>
            <person name="Pachon D.M.R."/>
            <person name="Bonatelli M.L."/>
            <person name="Correr F.H."/>
            <person name="Franceschini L.M."/>
            <person name="Leite T.F."/>
            <person name="Margarido G.R.A."/>
            <person name="Almeida C.A."/>
            <person name="Ferrarezi J.A."/>
            <person name="Labate C.A."/>
        </authorList>
    </citation>
    <scope>NUCLEOTIDE SEQUENCE</scope>
    <source>
        <strain evidence="3">MF-1</strain>
    </source>
</reference>
<evidence type="ECO:0000313" key="3">
    <source>
        <dbReference type="EMBL" id="MBW0511926.1"/>
    </source>
</evidence>
<evidence type="ECO:0000313" key="4">
    <source>
        <dbReference type="Proteomes" id="UP000765509"/>
    </source>
</evidence>
<organism evidence="3 4">
    <name type="scientific">Austropuccinia psidii MF-1</name>
    <dbReference type="NCBI Taxonomy" id="1389203"/>
    <lineage>
        <taxon>Eukaryota</taxon>
        <taxon>Fungi</taxon>
        <taxon>Dikarya</taxon>
        <taxon>Basidiomycota</taxon>
        <taxon>Pucciniomycotina</taxon>
        <taxon>Pucciniomycetes</taxon>
        <taxon>Pucciniales</taxon>
        <taxon>Sphaerophragmiaceae</taxon>
        <taxon>Austropuccinia</taxon>
    </lineage>
</organism>
<name>A0A9Q3E444_9BASI</name>
<gene>
    <name evidence="3" type="ORF">O181_051641</name>
</gene>
<keyword evidence="4" id="KW-1185">Reference proteome</keyword>
<sequence length="355" mass="40958">MGWKISPPRGMDLCASSEIGKWSINQAESSKRKETEETESQSSTRVKTIFLGPNKIPFSAYFDAKNDLNVITQEIALKAELNISPYTSKSTDNSLKPIGQIKNLEVTFESEEKTYLDFLVFENFNQIIDEENTSILSLSKESILPLTDRKSKGKETEDKLEVEDSEAIEKIKEKLKNMRRKLDIAIEDPEKWLALELSGMNKEDKVESPQKKFKMDLKLPEANSSRISEDYFNLFQEETGYISDTEKDLLSEEPKDSIIKALEKRKFEELEKESSIITEDKMDQVWDSYIKKGIKQKMEIVLEGKLVESEDELKLCQQNNGNWEDKYKQSRKFEDLEEGELSENTQRLAGLSILE</sequence>
<dbReference type="Proteomes" id="UP000765509">
    <property type="component" value="Unassembled WGS sequence"/>
</dbReference>
<protein>
    <submittedName>
        <fullName evidence="3">Uncharacterized protein</fullName>
    </submittedName>
</protein>
<dbReference type="EMBL" id="AVOT02022463">
    <property type="protein sequence ID" value="MBW0511926.1"/>
    <property type="molecule type" value="Genomic_DNA"/>
</dbReference>
<keyword evidence="1" id="KW-0175">Coiled coil</keyword>
<feature type="coiled-coil region" evidence="1">
    <location>
        <begin position="161"/>
        <end position="188"/>
    </location>
</feature>
<feature type="region of interest" description="Disordered" evidence="2">
    <location>
        <begin position="24"/>
        <end position="44"/>
    </location>
</feature>
<dbReference type="AlphaFoldDB" id="A0A9Q3E444"/>
<proteinExistence type="predicted"/>